<feature type="transmembrane region" description="Helical" evidence="1">
    <location>
        <begin position="20"/>
        <end position="41"/>
    </location>
</feature>
<keyword evidence="1" id="KW-0812">Transmembrane</keyword>
<name>A0A9N9JUX6_9GLOM</name>
<gene>
    <name evidence="2" type="ORF">DERYTH_LOCUS22906</name>
</gene>
<feature type="non-terminal residue" evidence="2">
    <location>
        <position position="58"/>
    </location>
</feature>
<accession>A0A9N9JUX6</accession>
<evidence type="ECO:0000256" key="1">
    <source>
        <dbReference type="SAM" id="Phobius"/>
    </source>
</evidence>
<protein>
    <submittedName>
        <fullName evidence="2">13063_t:CDS:1</fullName>
    </submittedName>
</protein>
<evidence type="ECO:0000313" key="2">
    <source>
        <dbReference type="EMBL" id="CAG8798592.1"/>
    </source>
</evidence>
<dbReference type="EMBL" id="CAJVPY010033143">
    <property type="protein sequence ID" value="CAG8798592.1"/>
    <property type="molecule type" value="Genomic_DNA"/>
</dbReference>
<proteinExistence type="predicted"/>
<keyword evidence="1" id="KW-1133">Transmembrane helix</keyword>
<reference evidence="2" key="1">
    <citation type="submission" date="2021-06" db="EMBL/GenBank/DDBJ databases">
        <authorList>
            <person name="Kallberg Y."/>
            <person name="Tangrot J."/>
            <person name="Rosling A."/>
        </authorList>
    </citation>
    <scope>NUCLEOTIDE SEQUENCE</scope>
    <source>
        <strain evidence="2">MA453B</strain>
    </source>
</reference>
<sequence length="58" mass="6640">KRANIYPPSSPTIDTFLPLLYPLLPSLYLLYIPLPLLPSLLEVKEAKGYREGIERVKE</sequence>
<comment type="caution">
    <text evidence="2">The sequence shown here is derived from an EMBL/GenBank/DDBJ whole genome shotgun (WGS) entry which is preliminary data.</text>
</comment>
<feature type="non-terminal residue" evidence="2">
    <location>
        <position position="1"/>
    </location>
</feature>
<keyword evidence="1" id="KW-0472">Membrane</keyword>
<organism evidence="2 3">
    <name type="scientific">Dentiscutata erythropus</name>
    <dbReference type="NCBI Taxonomy" id="1348616"/>
    <lineage>
        <taxon>Eukaryota</taxon>
        <taxon>Fungi</taxon>
        <taxon>Fungi incertae sedis</taxon>
        <taxon>Mucoromycota</taxon>
        <taxon>Glomeromycotina</taxon>
        <taxon>Glomeromycetes</taxon>
        <taxon>Diversisporales</taxon>
        <taxon>Gigasporaceae</taxon>
        <taxon>Dentiscutata</taxon>
    </lineage>
</organism>
<keyword evidence="3" id="KW-1185">Reference proteome</keyword>
<dbReference type="Proteomes" id="UP000789405">
    <property type="component" value="Unassembled WGS sequence"/>
</dbReference>
<evidence type="ECO:0000313" key="3">
    <source>
        <dbReference type="Proteomes" id="UP000789405"/>
    </source>
</evidence>
<dbReference type="AlphaFoldDB" id="A0A9N9JUX6"/>